<accession>A0ABT7F6Z2</accession>
<evidence type="ECO:0000256" key="1">
    <source>
        <dbReference type="ARBA" id="ARBA00009477"/>
    </source>
</evidence>
<reference evidence="4 5" key="1">
    <citation type="submission" date="2023-05" db="EMBL/GenBank/DDBJ databases">
        <title>Pseudodonghicola sp. nov.</title>
        <authorList>
            <person name="Huang J."/>
        </authorList>
    </citation>
    <scope>NUCLEOTIDE SEQUENCE [LARGE SCALE GENOMIC DNA]</scope>
    <source>
        <strain evidence="4 5">IC7</strain>
    </source>
</reference>
<dbReference type="Gene3D" id="2.40.30.170">
    <property type="match status" value="1"/>
</dbReference>
<proteinExistence type="inferred from homology"/>
<evidence type="ECO:0000259" key="3">
    <source>
        <dbReference type="Pfam" id="PF25917"/>
    </source>
</evidence>
<evidence type="ECO:0000313" key="5">
    <source>
        <dbReference type="Proteomes" id="UP001243757"/>
    </source>
</evidence>
<dbReference type="InterPro" id="IPR058625">
    <property type="entry name" value="MdtA-like_BSH"/>
</dbReference>
<name>A0ABT7F6Z2_9RHOB</name>
<dbReference type="Gene3D" id="2.40.50.100">
    <property type="match status" value="1"/>
</dbReference>
<feature type="signal peptide" evidence="2">
    <location>
        <begin position="1"/>
        <end position="21"/>
    </location>
</feature>
<feature type="domain" description="Multidrug resistance protein MdtA-like barrel-sandwich hybrid" evidence="3">
    <location>
        <begin position="57"/>
        <end position="188"/>
    </location>
</feature>
<organism evidence="4 5">
    <name type="scientific">Pseudodonghicola flavimaris</name>
    <dbReference type="NCBI Taxonomy" id="3050036"/>
    <lineage>
        <taxon>Bacteria</taxon>
        <taxon>Pseudomonadati</taxon>
        <taxon>Pseudomonadota</taxon>
        <taxon>Alphaproteobacteria</taxon>
        <taxon>Rhodobacterales</taxon>
        <taxon>Paracoccaceae</taxon>
        <taxon>Pseudodonghicola</taxon>
    </lineage>
</organism>
<dbReference type="Proteomes" id="UP001243757">
    <property type="component" value="Unassembled WGS sequence"/>
</dbReference>
<evidence type="ECO:0000313" key="4">
    <source>
        <dbReference type="EMBL" id="MDK3020159.1"/>
    </source>
</evidence>
<feature type="chain" id="PRO_5047334807" evidence="2">
    <location>
        <begin position="22"/>
        <end position="352"/>
    </location>
</feature>
<evidence type="ECO:0000256" key="2">
    <source>
        <dbReference type="SAM" id="SignalP"/>
    </source>
</evidence>
<keyword evidence="5" id="KW-1185">Reference proteome</keyword>
<keyword evidence="2" id="KW-0732">Signal</keyword>
<dbReference type="EMBL" id="JASNJD010000022">
    <property type="protein sequence ID" value="MDK3020159.1"/>
    <property type="molecule type" value="Genomic_DNA"/>
</dbReference>
<dbReference type="NCBIfam" id="TIGR01730">
    <property type="entry name" value="RND_mfp"/>
    <property type="match status" value="1"/>
</dbReference>
<comment type="similarity">
    <text evidence="1">Belongs to the membrane fusion protein (MFP) (TC 8.A.1) family.</text>
</comment>
<dbReference type="InterPro" id="IPR006143">
    <property type="entry name" value="RND_pump_MFP"/>
</dbReference>
<dbReference type="PANTHER" id="PTHR30469">
    <property type="entry name" value="MULTIDRUG RESISTANCE PROTEIN MDTA"/>
    <property type="match status" value="1"/>
</dbReference>
<dbReference type="Gene3D" id="2.40.420.20">
    <property type="match status" value="1"/>
</dbReference>
<dbReference type="RefSeq" id="WP_284482851.1">
    <property type="nucleotide sequence ID" value="NZ_JASNJD010000022.1"/>
</dbReference>
<comment type="caution">
    <text evidence="4">The sequence shown here is derived from an EMBL/GenBank/DDBJ whole genome shotgun (WGS) entry which is preliminary data.</text>
</comment>
<protein>
    <submittedName>
        <fullName evidence="4">Efflux RND transporter periplasmic adaptor subunit</fullName>
    </submittedName>
</protein>
<sequence length="352" mass="36635">MTARPLLVLALCLTTALPAVAEVPLTVQTVVARTAPLMVTFELSGTIEATENIPVSFRNGGRVIGIEVQVGDHVTEGQILARVDPTQTEAAARAAEAQLAAAEASLKQAQLAHDRAKGLAERGAGTRADLDQAIQALLAATSSRDQARAALAKARQAVADTIIHASASGIVTERTAEPGQVVSAAQAVLTIARDGLREAVFHAPDLPELDGLIGHDLVLRTLDGPEQRFPATVSDISPLADEDSGTVEVKARLLQEDLQPGLGAAVSSIFELSDAETISLPWTALATLDNKPAVWVVDPDTHTVHLTPVEVQSYTSATIELSGGIADGTIVAASGSHLLYPDRLVAPAGDRK</sequence>
<dbReference type="PANTHER" id="PTHR30469:SF38">
    <property type="entry name" value="HLYD FAMILY SECRETION PROTEIN"/>
    <property type="match status" value="1"/>
</dbReference>
<dbReference type="Gene3D" id="1.10.287.470">
    <property type="entry name" value="Helix hairpin bin"/>
    <property type="match status" value="1"/>
</dbReference>
<dbReference type="Pfam" id="PF25917">
    <property type="entry name" value="BSH_RND"/>
    <property type="match status" value="1"/>
</dbReference>
<gene>
    <name evidence="4" type="ORF">QO033_20955</name>
</gene>
<dbReference type="SUPFAM" id="SSF111369">
    <property type="entry name" value="HlyD-like secretion proteins"/>
    <property type="match status" value="1"/>
</dbReference>